<dbReference type="AlphaFoldDB" id="A0A386U7K7"/>
<evidence type="ECO:0000313" key="3">
    <source>
        <dbReference type="EMBL" id="MDP7734559.1"/>
    </source>
</evidence>
<dbReference type="EMBL" id="BLKX01000001">
    <property type="protein sequence ID" value="GFG79708.1"/>
    <property type="molecule type" value="Genomic_DNA"/>
</dbReference>
<feature type="transmembrane region" description="Helical" evidence="1">
    <location>
        <begin position="6"/>
        <end position="24"/>
    </location>
</feature>
<proteinExistence type="predicted"/>
<dbReference type="PANTHER" id="PTHR35335:SF1">
    <property type="entry name" value="UPF0716 PROTEIN FXSA"/>
    <property type="match status" value="1"/>
</dbReference>
<dbReference type="KEGG" id="mpag:C0J29_17315"/>
<comment type="caution">
    <text evidence="3">The sequence shown here is derived from an EMBL/GenBank/DDBJ whole genome shotgun (WGS) entry which is preliminary data.</text>
</comment>
<dbReference type="Proteomes" id="UP001229081">
    <property type="component" value="Unassembled WGS sequence"/>
</dbReference>
<keyword evidence="4" id="KW-1185">Reference proteome</keyword>
<dbReference type="Proteomes" id="UP000465240">
    <property type="component" value="Unassembled WGS sequence"/>
</dbReference>
<dbReference type="Pfam" id="PF04186">
    <property type="entry name" value="FxsA"/>
    <property type="match status" value="1"/>
</dbReference>
<reference evidence="2" key="2">
    <citation type="submission" date="2020-02" db="EMBL/GenBank/DDBJ databases">
        <authorList>
            <person name="Matsumoto Y."/>
            <person name="Kinjo T."/>
            <person name="Motooka D."/>
            <person name="Nabeya D."/>
            <person name="Jung N."/>
            <person name="Uechi K."/>
            <person name="Horii T."/>
            <person name="Iida T."/>
            <person name="Fujita J."/>
            <person name="Nakamura S."/>
        </authorList>
    </citation>
    <scope>NUCLEOTIDE SEQUENCE</scope>
    <source>
        <strain evidence="2">JCM 18565</strain>
    </source>
</reference>
<evidence type="ECO:0000313" key="5">
    <source>
        <dbReference type="Proteomes" id="UP001229081"/>
    </source>
</evidence>
<feature type="transmembrane region" description="Helical" evidence="1">
    <location>
        <begin position="73"/>
        <end position="99"/>
    </location>
</feature>
<dbReference type="RefSeq" id="WP_065049191.1">
    <property type="nucleotide sequence ID" value="NZ_BLKX01000001.1"/>
</dbReference>
<sequence>MVGRLFLIYAVVELMVTIGLAAAIGVGWTVVVLLGTLVLGLGLGAPMGGLQLTRQFMQLRTGVQEPRTALSDGALTALATGLVVVPGLATTVLGLLLLVPPIRAAARPALTTVALRGFLRRVPLLGADATGLADRRTTPDDRDYIDGEVIDVIDGEPPILTYSPRPDQPPR</sequence>
<reference evidence="3" key="3">
    <citation type="submission" date="2023-06" db="EMBL/GenBank/DDBJ databases">
        <title>Identification of two novel mycobacterium reveal diversities and complexities of Mycobacterium gordonae clade.</title>
        <authorList>
            <person name="Matsumoto Y."/>
            <person name="Nakamura S."/>
            <person name="Motooka D."/>
            <person name="Fukushima K."/>
        </authorList>
    </citation>
    <scope>NUCLEOTIDE SEQUENCE</scope>
    <source>
        <strain evidence="3">TY812</strain>
    </source>
</reference>
<reference evidence="2 4" key="1">
    <citation type="journal article" date="2019" name="Emerg. Microbes Infect.">
        <title>Comprehensive subspecies identification of 175 nontuberculous mycobacteria species based on 7547 genomic profiles.</title>
        <authorList>
            <person name="Matsumoto Y."/>
            <person name="Kinjo T."/>
            <person name="Motooka D."/>
            <person name="Nabeya D."/>
            <person name="Jung N."/>
            <person name="Uechi K."/>
            <person name="Horii T."/>
            <person name="Iida T."/>
            <person name="Fujita J."/>
            <person name="Nakamura S."/>
        </authorList>
    </citation>
    <scope>NUCLEOTIDE SEQUENCE [LARGE SCALE GENOMIC DNA]</scope>
    <source>
        <strain evidence="2 4">JCM 18565</strain>
    </source>
</reference>
<name>A0A386U7K7_9MYCO</name>
<evidence type="ECO:0000313" key="4">
    <source>
        <dbReference type="Proteomes" id="UP000465240"/>
    </source>
</evidence>
<evidence type="ECO:0000313" key="2">
    <source>
        <dbReference type="EMBL" id="GFG79708.1"/>
    </source>
</evidence>
<dbReference type="NCBIfam" id="NF008528">
    <property type="entry name" value="PRK11463.1-2"/>
    <property type="match status" value="1"/>
</dbReference>
<evidence type="ECO:0000256" key="1">
    <source>
        <dbReference type="SAM" id="Phobius"/>
    </source>
</evidence>
<feature type="transmembrane region" description="Helical" evidence="1">
    <location>
        <begin position="31"/>
        <end position="53"/>
    </location>
</feature>
<keyword evidence="1" id="KW-0472">Membrane</keyword>
<dbReference type="PANTHER" id="PTHR35335">
    <property type="entry name" value="UPF0716 PROTEIN FXSA"/>
    <property type="match status" value="1"/>
</dbReference>
<keyword evidence="1" id="KW-0812">Transmembrane</keyword>
<protein>
    <submittedName>
        <fullName evidence="3">FxsA family protein</fullName>
    </submittedName>
    <submittedName>
        <fullName evidence="2">Membrane protein FxsA</fullName>
    </submittedName>
</protein>
<dbReference type="EMBL" id="JAUFSA010000001">
    <property type="protein sequence ID" value="MDP7734559.1"/>
    <property type="molecule type" value="Genomic_DNA"/>
</dbReference>
<organism evidence="3 5">
    <name type="scientific">Mycobacterium paragordonae</name>
    <dbReference type="NCBI Taxonomy" id="1389713"/>
    <lineage>
        <taxon>Bacteria</taxon>
        <taxon>Bacillati</taxon>
        <taxon>Actinomycetota</taxon>
        <taxon>Actinomycetes</taxon>
        <taxon>Mycobacteriales</taxon>
        <taxon>Mycobacteriaceae</taxon>
        <taxon>Mycobacterium</taxon>
    </lineage>
</organism>
<accession>A0A386U7K7</accession>
<dbReference type="InterPro" id="IPR007313">
    <property type="entry name" value="FxsA"/>
</dbReference>
<gene>
    <name evidence="2" type="primary">fxsA</name>
    <name evidence="2" type="ORF">MPRG_29840</name>
    <name evidence="3" type="ORF">QXL92_07355</name>
</gene>
<dbReference type="GO" id="GO:0016020">
    <property type="term" value="C:membrane"/>
    <property type="evidence" value="ECO:0007669"/>
    <property type="project" value="InterPro"/>
</dbReference>
<keyword evidence="1" id="KW-1133">Transmembrane helix</keyword>